<dbReference type="PANTHER" id="PTHR43415">
    <property type="entry name" value="SPERMIDINE N(1)-ACETYLTRANSFERASE"/>
    <property type="match status" value="1"/>
</dbReference>
<reference evidence="2 3" key="1">
    <citation type="submission" date="2018-05" db="EMBL/GenBank/DDBJ databases">
        <title>Genomic Encyclopedia of Type Strains, Phase IV (KMG-V): Genome sequencing to study the core and pangenomes of soil and plant-associated prokaryotes.</title>
        <authorList>
            <person name="Whitman W."/>
        </authorList>
    </citation>
    <scope>NUCLEOTIDE SEQUENCE [LARGE SCALE GENOMIC DNA]</scope>
    <source>
        <strain evidence="2 3">PNA 200-10</strain>
    </source>
</reference>
<dbReference type="InterPro" id="IPR016181">
    <property type="entry name" value="Acyl_CoA_acyltransferase"/>
</dbReference>
<dbReference type="STRING" id="574096.HA38_15525"/>
<gene>
    <name evidence="2" type="ORF">C7431_104177</name>
</gene>
<dbReference type="GO" id="GO:0016747">
    <property type="term" value="F:acyltransferase activity, transferring groups other than amino-acyl groups"/>
    <property type="evidence" value="ECO:0007669"/>
    <property type="project" value="InterPro"/>
</dbReference>
<dbReference type="AlphaFoldDB" id="A0A2V2BGU8"/>
<accession>A0A2V2BGU8</accession>
<dbReference type="SUPFAM" id="SSF55729">
    <property type="entry name" value="Acyl-CoA N-acyltransferases (Nat)"/>
    <property type="match status" value="1"/>
</dbReference>
<evidence type="ECO:0000313" key="3">
    <source>
        <dbReference type="Proteomes" id="UP000245981"/>
    </source>
</evidence>
<feature type="domain" description="N-acetyltransferase" evidence="1">
    <location>
        <begin position="9"/>
        <end position="173"/>
    </location>
</feature>
<evidence type="ECO:0000313" key="2">
    <source>
        <dbReference type="EMBL" id="PWK97500.1"/>
    </source>
</evidence>
<keyword evidence="2" id="KW-0808">Transferase</keyword>
<proteinExistence type="predicted"/>
<sequence length="185" mass="21232">MENRLFSAARIRICAPRAEDIDTMALWYQDDVYLRNVDTEPAFPLSAEKLAKIMLPADNDFYFHIRTKADDRLIGFVTLHSIEWNNQQASLAMGIGQAKDRGQGFADEGLKLIMRYAFMELNLHRLSLEVISCNAHALSLYERNGFVKEGVIRQAVYRDNKRSDRVAMGILRPEWLENNGLNPIN</sequence>
<dbReference type="Proteomes" id="UP000245981">
    <property type="component" value="Unassembled WGS sequence"/>
</dbReference>
<name>A0A2V2BGU8_9GAMM</name>
<dbReference type="EMBL" id="QGHF01000004">
    <property type="protein sequence ID" value="PWK97500.1"/>
    <property type="molecule type" value="Genomic_DNA"/>
</dbReference>
<comment type="caution">
    <text evidence="2">The sequence shown here is derived from an EMBL/GenBank/DDBJ whole genome shotgun (WGS) entry which is preliminary data.</text>
</comment>
<protein>
    <submittedName>
        <fullName evidence="2">RimJ/RimL family protein N-acetyltransferase</fullName>
    </submittedName>
</protein>
<dbReference type="Gene3D" id="3.40.630.30">
    <property type="match status" value="1"/>
</dbReference>
<dbReference type="Pfam" id="PF13302">
    <property type="entry name" value="Acetyltransf_3"/>
    <property type="match status" value="1"/>
</dbReference>
<dbReference type="InterPro" id="IPR000182">
    <property type="entry name" value="GNAT_dom"/>
</dbReference>
<dbReference type="RefSeq" id="WP_109717140.1">
    <property type="nucleotide sequence ID" value="NZ_CP125958.1"/>
</dbReference>
<evidence type="ECO:0000259" key="1">
    <source>
        <dbReference type="PROSITE" id="PS51186"/>
    </source>
</evidence>
<dbReference type="OrthoDB" id="336415at2"/>
<dbReference type="GeneID" id="99737902"/>
<dbReference type="PANTHER" id="PTHR43415:SF5">
    <property type="entry name" value="ACETYLTRANSFERASE"/>
    <property type="match status" value="1"/>
</dbReference>
<dbReference type="PROSITE" id="PS51186">
    <property type="entry name" value="GNAT"/>
    <property type="match status" value="1"/>
</dbReference>
<organism evidence="2 3">
    <name type="scientific">Pantoea allii</name>
    <dbReference type="NCBI Taxonomy" id="574096"/>
    <lineage>
        <taxon>Bacteria</taxon>
        <taxon>Pseudomonadati</taxon>
        <taxon>Pseudomonadota</taxon>
        <taxon>Gammaproteobacteria</taxon>
        <taxon>Enterobacterales</taxon>
        <taxon>Erwiniaceae</taxon>
        <taxon>Pantoea</taxon>
    </lineage>
</organism>